<evidence type="ECO:0000313" key="3">
    <source>
        <dbReference type="Proteomes" id="UP001297092"/>
    </source>
</evidence>
<dbReference type="Proteomes" id="UP001297092">
    <property type="component" value="Unassembled WGS sequence"/>
</dbReference>
<protein>
    <submittedName>
        <fullName evidence="2">Uncharacterized protein</fullName>
    </submittedName>
</protein>
<accession>A0ABS5S201</accession>
<dbReference type="SUPFAM" id="SSF101898">
    <property type="entry name" value="NHL repeat"/>
    <property type="match status" value="1"/>
</dbReference>
<proteinExistence type="predicted"/>
<keyword evidence="1" id="KW-1133">Transmembrane helix</keyword>
<comment type="caution">
    <text evidence="2">The sequence shown here is derived from an EMBL/GenBank/DDBJ whole genome shotgun (WGS) entry which is preliminary data.</text>
</comment>
<feature type="transmembrane region" description="Helical" evidence="1">
    <location>
        <begin position="6"/>
        <end position="25"/>
    </location>
</feature>
<dbReference type="RefSeq" id="WP_214112092.1">
    <property type="nucleotide sequence ID" value="NZ_JAHCTB010000001.1"/>
</dbReference>
<keyword evidence="3" id="KW-1185">Reference proteome</keyword>
<organism evidence="2 3">
    <name type="scientific">Aequorivita echinoideorum</name>
    <dbReference type="NCBI Taxonomy" id="1549647"/>
    <lineage>
        <taxon>Bacteria</taxon>
        <taxon>Pseudomonadati</taxon>
        <taxon>Bacteroidota</taxon>
        <taxon>Flavobacteriia</taxon>
        <taxon>Flavobacteriales</taxon>
        <taxon>Flavobacteriaceae</taxon>
        <taxon>Aequorivita</taxon>
    </lineage>
</organism>
<gene>
    <name evidence="2" type="ORF">KIV10_03495</name>
</gene>
<evidence type="ECO:0000256" key="1">
    <source>
        <dbReference type="SAM" id="Phobius"/>
    </source>
</evidence>
<name>A0ABS5S201_9FLAO</name>
<evidence type="ECO:0000313" key="2">
    <source>
        <dbReference type="EMBL" id="MBT0607238.1"/>
    </source>
</evidence>
<reference evidence="2 3" key="1">
    <citation type="submission" date="2021-05" db="EMBL/GenBank/DDBJ databases">
        <title>Aequorivita echinoideorum JCM 30378 genome.</title>
        <authorList>
            <person name="Zhang H."/>
            <person name="Li C."/>
        </authorList>
    </citation>
    <scope>NUCLEOTIDE SEQUENCE [LARGE SCALE GENOMIC DNA]</scope>
    <source>
        <strain evidence="2 3">JCM30378</strain>
    </source>
</reference>
<sequence>MKENGIAAAIIVGVLAFVGVMWYMFENPALNPRLEEVSYVISRKWNMPVPLDEISGISVVDENNIACVQDEEGIIFIYNLSTSLVEKQINFGKPGDYEALSIVDSTAYVLRSDGVLFEVANYLNPNFSVTQHKTAFTGKNNMESLTLDKKNNRLLLITKNKGPEDDGHKGIYAFNLENKAVETNPIIRISLNDPIFQSKDADDDDEIDPSFYPSDIAVHPTTNNIYILQSNPARLLITDATGKPIELHPLDAEAFPQPEGIDFGAEGAIFISNEGKNGTATILEVEFEEEKNE</sequence>
<dbReference type="EMBL" id="JAHCTB010000001">
    <property type="protein sequence ID" value="MBT0607238.1"/>
    <property type="molecule type" value="Genomic_DNA"/>
</dbReference>
<keyword evidence="1" id="KW-0812">Transmembrane</keyword>
<keyword evidence="1" id="KW-0472">Membrane</keyword>